<dbReference type="RefSeq" id="WP_183202858.1">
    <property type="nucleotide sequence ID" value="NZ_JACIEK010000032.1"/>
</dbReference>
<dbReference type="InterPro" id="IPR036259">
    <property type="entry name" value="MFS_trans_sf"/>
</dbReference>
<evidence type="ECO:0000256" key="2">
    <source>
        <dbReference type="SAM" id="Phobius"/>
    </source>
</evidence>
<evidence type="ECO:0000256" key="1">
    <source>
        <dbReference type="SAM" id="MobiDB-lite"/>
    </source>
</evidence>
<feature type="compositionally biased region" description="Low complexity" evidence="1">
    <location>
        <begin position="221"/>
        <end position="235"/>
    </location>
</feature>
<gene>
    <name evidence="3" type="ORF">GGR04_004697</name>
</gene>
<proteinExistence type="predicted"/>
<dbReference type="Proteomes" id="UP000542776">
    <property type="component" value="Unassembled WGS sequence"/>
</dbReference>
<reference evidence="3 4" key="1">
    <citation type="submission" date="2020-08" db="EMBL/GenBank/DDBJ databases">
        <title>Genomic Encyclopedia of Type Strains, Phase IV (KMG-IV): sequencing the most valuable type-strain genomes for metagenomic binning, comparative biology and taxonomic classification.</title>
        <authorList>
            <person name="Goeker M."/>
        </authorList>
    </citation>
    <scope>NUCLEOTIDE SEQUENCE [LARGE SCALE GENOMIC DNA]</scope>
    <source>
        <strain evidence="3 4">DSM 102238</strain>
    </source>
</reference>
<keyword evidence="4" id="KW-1185">Reference proteome</keyword>
<organism evidence="3 4">
    <name type="scientific">Aureimonas pseudogalii</name>
    <dbReference type="NCBI Taxonomy" id="1744844"/>
    <lineage>
        <taxon>Bacteria</taxon>
        <taxon>Pseudomonadati</taxon>
        <taxon>Pseudomonadota</taxon>
        <taxon>Alphaproteobacteria</taxon>
        <taxon>Hyphomicrobiales</taxon>
        <taxon>Aurantimonadaceae</taxon>
        <taxon>Aureimonas</taxon>
    </lineage>
</organism>
<comment type="caution">
    <text evidence="3">The sequence shown here is derived from an EMBL/GenBank/DDBJ whole genome shotgun (WGS) entry which is preliminary data.</text>
</comment>
<dbReference type="Gene3D" id="1.20.1720.10">
    <property type="entry name" value="Multidrug resistance protein D"/>
    <property type="match status" value="1"/>
</dbReference>
<feature type="region of interest" description="Disordered" evidence="1">
    <location>
        <begin position="211"/>
        <end position="235"/>
    </location>
</feature>
<protein>
    <submittedName>
        <fullName evidence="3">Uncharacterized protein</fullName>
    </submittedName>
</protein>
<feature type="transmembrane region" description="Helical" evidence="2">
    <location>
        <begin position="133"/>
        <end position="154"/>
    </location>
</feature>
<feature type="transmembrane region" description="Helical" evidence="2">
    <location>
        <begin position="79"/>
        <end position="97"/>
    </location>
</feature>
<feature type="transmembrane region" description="Helical" evidence="2">
    <location>
        <begin position="103"/>
        <end position="126"/>
    </location>
</feature>
<keyword evidence="2" id="KW-0472">Membrane</keyword>
<keyword evidence="2" id="KW-1133">Transmembrane helix</keyword>
<accession>A0A7W6H906</accession>
<evidence type="ECO:0000313" key="3">
    <source>
        <dbReference type="EMBL" id="MBB4000816.1"/>
    </source>
</evidence>
<feature type="region of interest" description="Disordered" evidence="1">
    <location>
        <begin position="1"/>
        <end position="25"/>
    </location>
</feature>
<name>A0A7W6H906_9HYPH</name>
<dbReference type="EMBL" id="JACIEK010000032">
    <property type="protein sequence ID" value="MBB4000816.1"/>
    <property type="molecule type" value="Genomic_DNA"/>
</dbReference>
<evidence type="ECO:0000313" key="4">
    <source>
        <dbReference type="Proteomes" id="UP000542776"/>
    </source>
</evidence>
<feature type="transmembrane region" description="Helical" evidence="2">
    <location>
        <begin position="40"/>
        <end position="59"/>
    </location>
</feature>
<dbReference type="AlphaFoldDB" id="A0A7W6H906"/>
<dbReference type="SUPFAM" id="SSF103473">
    <property type="entry name" value="MFS general substrate transporter"/>
    <property type="match status" value="1"/>
</dbReference>
<keyword evidence="2" id="KW-0812">Transmembrane</keyword>
<sequence length="235" mass="24148">MTHGIADEGTTAGSGPRAATTRHGVADVAEPAAQEHGLRVLAILAALTGFAPISTDLYLPPTPRHALRRHHRPPGSAAALRPLFAVGILGIMATNVVNVRLVVRFGCGCSKIGYTGLSACGLVLAVSASMGRGGLWGLLISLFVFVSMNGLVVANSIASAMSEFSECAGAVSALVGLLADDTPRPRGWVAVLAGIGSLLCAWRLRPPVKESSEKPADFETPGMAARAAPAGWPPR</sequence>